<organism evidence="2 3">
    <name type="scientific">Riccia fluitans</name>
    <dbReference type="NCBI Taxonomy" id="41844"/>
    <lineage>
        <taxon>Eukaryota</taxon>
        <taxon>Viridiplantae</taxon>
        <taxon>Streptophyta</taxon>
        <taxon>Embryophyta</taxon>
        <taxon>Marchantiophyta</taxon>
        <taxon>Marchantiopsida</taxon>
        <taxon>Marchantiidae</taxon>
        <taxon>Marchantiales</taxon>
        <taxon>Ricciaceae</taxon>
        <taxon>Riccia</taxon>
    </lineage>
</organism>
<dbReference type="PANTHER" id="PTHR44102">
    <property type="entry name" value="PROTEIN NPG1"/>
    <property type="match status" value="1"/>
</dbReference>
<proteinExistence type="predicted"/>
<keyword evidence="1" id="KW-0802">TPR repeat</keyword>
<protein>
    <submittedName>
        <fullName evidence="2">Uncharacterized protein</fullName>
    </submittedName>
</protein>
<reference evidence="2 3" key="1">
    <citation type="submission" date="2024-09" db="EMBL/GenBank/DDBJ databases">
        <title>Chromosome-scale assembly of Riccia fluitans.</title>
        <authorList>
            <person name="Paukszto L."/>
            <person name="Sawicki J."/>
            <person name="Karawczyk K."/>
            <person name="Piernik-Szablinska J."/>
            <person name="Szczecinska M."/>
            <person name="Mazdziarz M."/>
        </authorList>
    </citation>
    <scope>NUCLEOTIDE SEQUENCE [LARGE SCALE GENOMIC DNA]</scope>
    <source>
        <strain evidence="2">Rf_01</strain>
        <tissue evidence="2">Aerial parts of the thallus</tissue>
    </source>
</reference>
<sequence length="883" mass="97609">MLRIDAIDMQLSHDRLFSPGVQVSDWFGMLQQQHPPSRVVIFFLEFPPVSLGRKTENRKPENFHLPYQLSAKTVARMRLNFSLPSLCSSWTRFDDAGCERGEWQFVTKGESQVSGLSSKIKEGETKPDEGSIEEAESSLREALTLNNEEARALLGRLEYQRGNFEGALHVFDGIDIGVLVPRLRYFASDRARNRRYRSRTESALTACLHTTNLLFEAIYLKAKCLQKLGRPVEAAEECRSVMEVLESALPQGLPSSWIGDNKLSETVGKAVGLLPKTLIDAGQVQEAIAAYRRALLGAFSLDSENSARIHKEFAMLLLYGGVEASAPSLASHSEGAFVPKNNLEESILLFLLLLRQSTLRTIPWDPTIIEHLSFALSVCGQSEFLAQQYEMLLPGTQSRAERWYNLALCYSGASQNDVALNLLRKSLNPVEKPDDVPSLLLAAKLCSKNVKLSSEGVGYAERAVENAKGGYEYMKGTALHVLGVVLGLKVKASLSDSERTKLQAQALSVLLAAASVEKEDPKVIFDLALEYAEERNLTLALDCAKKFIDLSGGASAQGWKLLALILSAQQRFGDAEAALDAALDDTGKWEQGELLRLKAKIQMAQGQSMRAVETYRLLLALVQAQRKSFEAGSWRHKVGESVEQVEVWQGLATVYTSLEQWRDAEICLEKAQGLKASSAVTWHAAGALHEARGNVQDALAAYNNALAVDPDHVPSKVSTGSLLRQRGGNSLPVARSFLTDALRSEPTNHLAWYNLGMLHKVEGRAREAADCFQAAFLLEQSAPVEKFSSIPPALFWKGPEAALEGGNQRLPWICSGPHCCMSCRGKSLHYVFQTRSLFTFSAADNCGQCILLYLIRRSLYRISEFAFVFQSEVGRQLENMNER</sequence>
<dbReference type="Proteomes" id="UP001605036">
    <property type="component" value="Unassembled WGS sequence"/>
</dbReference>
<accession>A0ABD1YIQ0</accession>
<gene>
    <name evidence="2" type="ORF">R1flu_015342</name>
</gene>
<dbReference type="InterPro" id="IPR043376">
    <property type="entry name" value="NPG1-like"/>
</dbReference>
<comment type="caution">
    <text evidence="2">The sequence shown here is derived from an EMBL/GenBank/DDBJ whole genome shotgun (WGS) entry which is preliminary data.</text>
</comment>
<dbReference type="Gene3D" id="1.25.40.10">
    <property type="entry name" value="Tetratricopeptide repeat domain"/>
    <property type="match status" value="3"/>
</dbReference>
<evidence type="ECO:0000313" key="3">
    <source>
        <dbReference type="Proteomes" id="UP001605036"/>
    </source>
</evidence>
<evidence type="ECO:0000313" key="2">
    <source>
        <dbReference type="EMBL" id="KAL2630656.1"/>
    </source>
</evidence>
<feature type="repeat" description="TPR" evidence="1">
    <location>
        <begin position="749"/>
        <end position="782"/>
    </location>
</feature>
<evidence type="ECO:0000256" key="1">
    <source>
        <dbReference type="PROSITE-ProRule" id="PRU00339"/>
    </source>
</evidence>
<name>A0ABD1YIQ0_9MARC</name>
<dbReference type="PANTHER" id="PTHR44102:SF5">
    <property type="entry name" value="PROTEIN NPG1"/>
    <property type="match status" value="1"/>
</dbReference>
<keyword evidence="3" id="KW-1185">Reference proteome</keyword>
<dbReference type="InterPro" id="IPR019734">
    <property type="entry name" value="TPR_rpt"/>
</dbReference>
<feature type="repeat" description="TPR" evidence="1">
    <location>
        <begin position="679"/>
        <end position="712"/>
    </location>
</feature>
<dbReference type="Pfam" id="PF13432">
    <property type="entry name" value="TPR_16"/>
    <property type="match status" value="1"/>
</dbReference>
<dbReference type="SMART" id="SM00028">
    <property type="entry name" value="TPR"/>
    <property type="match status" value="8"/>
</dbReference>
<dbReference type="InterPro" id="IPR011990">
    <property type="entry name" value="TPR-like_helical_dom_sf"/>
</dbReference>
<dbReference type="EMBL" id="JBHFFA010000004">
    <property type="protein sequence ID" value="KAL2630656.1"/>
    <property type="molecule type" value="Genomic_DNA"/>
</dbReference>
<dbReference type="SUPFAM" id="SSF48452">
    <property type="entry name" value="TPR-like"/>
    <property type="match status" value="2"/>
</dbReference>
<dbReference type="AlphaFoldDB" id="A0ABD1YIQ0"/>
<dbReference type="PROSITE" id="PS50005">
    <property type="entry name" value="TPR"/>
    <property type="match status" value="2"/>
</dbReference>